<organism evidence="1 2">
    <name type="scientific">Dubosiella muris</name>
    <dbReference type="NCBI Taxonomy" id="3038133"/>
    <lineage>
        <taxon>Bacteria</taxon>
        <taxon>Bacillati</taxon>
        <taxon>Bacillota</taxon>
        <taxon>Erysipelotrichia</taxon>
        <taxon>Erysipelotrichales</taxon>
        <taxon>Erysipelotrichaceae</taxon>
        <taxon>Dubosiella</taxon>
    </lineage>
</organism>
<protein>
    <submittedName>
        <fullName evidence="1">Fic family protein</fullName>
    </submittedName>
</protein>
<name>A0AC61R8S8_9FIRM</name>
<gene>
    <name evidence="1" type="ORF">E5336_03680</name>
</gene>
<evidence type="ECO:0000313" key="2">
    <source>
        <dbReference type="Proteomes" id="UP000308836"/>
    </source>
</evidence>
<keyword evidence="2" id="KW-1185">Reference proteome</keyword>
<accession>A0AC61R8S8</accession>
<dbReference type="EMBL" id="SRYG01000005">
    <property type="protein sequence ID" value="TGY66636.1"/>
    <property type="molecule type" value="Genomic_DNA"/>
</dbReference>
<evidence type="ECO:0000313" key="1">
    <source>
        <dbReference type="EMBL" id="TGY66636.1"/>
    </source>
</evidence>
<proteinExistence type="predicted"/>
<sequence length="329" mass="38056">MRDFDYSDLKNKTWDHEILSYVAKIHEYKGRQALFLQQEPVELQRLIEVAMIQSTESSNRIEGIVTTRSRLLQLVENKTTPRNHDEKEILGYRNVLNIIHSSYEYIPLRSNYILQLHRDLLQYTPFSYGGKYKTAPNEIEQICDNYQKALDLEIVDPLILIPCVIFDFLCVHPFHDGNGRMSHLLTLLLLYRNGYMVGKYISIEKEIADTKEAYYQALEQADAGWHEGANNPTPFIKYMLGILLKCYREFEERLTISEKSGKRSTVYDIVKNYAISTLGTFTKKDVVENCPSVARSSIEAALKKLVDDGTLHRKGKGRSSHYIRSDSTK</sequence>
<dbReference type="Proteomes" id="UP000308836">
    <property type="component" value="Unassembled WGS sequence"/>
</dbReference>
<comment type="caution">
    <text evidence="1">The sequence shown here is derived from an EMBL/GenBank/DDBJ whole genome shotgun (WGS) entry which is preliminary data.</text>
</comment>
<reference evidence="1" key="1">
    <citation type="submission" date="2019-04" db="EMBL/GenBank/DDBJ databases">
        <title>Microbes associate with the intestines of laboratory mice.</title>
        <authorList>
            <person name="Navarre W."/>
            <person name="Wong E."/>
            <person name="Huang K."/>
            <person name="Tropini C."/>
            <person name="Ng K."/>
            <person name="Yu B."/>
        </authorList>
    </citation>
    <scope>NUCLEOTIDE SEQUENCE</scope>
    <source>
        <strain evidence="1">NM09_H32</strain>
    </source>
</reference>